<dbReference type="RefSeq" id="WP_085912620.1">
    <property type="nucleotide sequence ID" value="NZ_AP018920.1"/>
</dbReference>
<dbReference type="Proteomes" id="UP000194360">
    <property type="component" value="Unassembled WGS sequence"/>
</dbReference>
<dbReference type="GO" id="GO:0000150">
    <property type="term" value="F:DNA strand exchange activity"/>
    <property type="evidence" value="ECO:0007669"/>
    <property type="project" value="InterPro"/>
</dbReference>
<dbReference type="InterPro" id="IPR011109">
    <property type="entry name" value="DNA_bind_recombinase_dom"/>
</dbReference>
<dbReference type="SUPFAM" id="SSF53041">
    <property type="entry name" value="Resolvase-like"/>
    <property type="match status" value="1"/>
</dbReference>
<name>A0A1Y2N0U5_PSEAH</name>
<dbReference type="InterPro" id="IPR036162">
    <property type="entry name" value="Resolvase-like_N_sf"/>
</dbReference>
<dbReference type="InterPro" id="IPR038109">
    <property type="entry name" value="DNA_bind_recomb_sf"/>
</dbReference>
<dbReference type="AlphaFoldDB" id="A0A1Y2N0U5"/>
<evidence type="ECO:0000259" key="1">
    <source>
        <dbReference type="PROSITE" id="PS51736"/>
    </source>
</evidence>
<feature type="domain" description="Recombinase" evidence="2">
    <location>
        <begin position="161"/>
        <end position="264"/>
    </location>
</feature>
<dbReference type="EMBL" id="MIGB01000010">
    <property type="protein sequence ID" value="OSY41022.1"/>
    <property type="molecule type" value="Genomic_DNA"/>
</dbReference>
<dbReference type="PROSITE" id="PS51737">
    <property type="entry name" value="RECOMBINASE_DNA_BIND"/>
    <property type="match status" value="1"/>
</dbReference>
<dbReference type="OrthoDB" id="4500247at2"/>
<dbReference type="SMART" id="SM00857">
    <property type="entry name" value="Resolvase"/>
    <property type="match status" value="1"/>
</dbReference>
<feature type="domain" description="Resolvase/invertase-type recombinase catalytic" evidence="1">
    <location>
        <begin position="5"/>
        <end position="153"/>
    </location>
</feature>
<dbReference type="InterPro" id="IPR006119">
    <property type="entry name" value="Resolv_N"/>
</dbReference>
<proteinExistence type="predicted"/>
<dbReference type="Pfam" id="PF07508">
    <property type="entry name" value="Recombinase"/>
    <property type="match status" value="1"/>
</dbReference>
<evidence type="ECO:0000313" key="3">
    <source>
        <dbReference type="EMBL" id="OSY41022.1"/>
    </source>
</evidence>
<dbReference type="Pfam" id="PF00239">
    <property type="entry name" value="Resolvase"/>
    <property type="match status" value="1"/>
</dbReference>
<sequence>MTSRRAAVYVRISRDRVGAGLGVERQEQDCRELAESVGVSIAAVHTDNDLSAYSGKARPGYLALLDDVRAGRVDVVLCWHTDRLHRSPAELEEWIAACDPHGVEVHTVKAGPLDLATPSGRMVARQLGAVARYEVEHMIERQKSAKAQAASAGRYRGGQRPFGFEPDGLTVRPKEARIIADLTVRVAAGETLNSLARELNSEGVTTSTGRRWDARAVRKLVMRARNAGLVEHNGEVVGSAEWRAIVEPAQWRNAVRVVTAEGRRPPWTKNELYLGTGIFECGVCDDGTTMRAASGKARDGERRPTYVCRNGWHLGRRIASLDRFVSKVVLGRLSRPDARVLVAPESARLDLGELLAERADVEGRLGELAALFADGAITGPQLAEATRKLRAEGDRLDLAVAAAEGVSPLAGVADADDVQAAWTAAPVSRRKAIVRHLLRVVVLPAPKGRPRGWTADSEDGYFDPRGVKIEPRV</sequence>
<keyword evidence="4" id="KW-1185">Reference proteome</keyword>
<dbReference type="PANTHER" id="PTHR30461">
    <property type="entry name" value="DNA-INVERTASE FROM LAMBDOID PROPHAGE"/>
    <property type="match status" value="1"/>
</dbReference>
<dbReference type="CDD" id="cd00338">
    <property type="entry name" value="Ser_Recombinase"/>
    <property type="match status" value="1"/>
</dbReference>
<accession>A0A1Y2N0U5</accession>
<dbReference type="STRING" id="2074.BG845_02364"/>
<dbReference type="InterPro" id="IPR050639">
    <property type="entry name" value="SSR_resolvase"/>
</dbReference>
<dbReference type="GO" id="GO:0003677">
    <property type="term" value="F:DNA binding"/>
    <property type="evidence" value="ECO:0007669"/>
    <property type="project" value="InterPro"/>
</dbReference>
<evidence type="ECO:0000259" key="2">
    <source>
        <dbReference type="PROSITE" id="PS51737"/>
    </source>
</evidence>
<dbReference type="PANTHER" id="PTHR30461:SF23">
    <property type="entry name" value="DNA RECOMBINASE-RELATED"/>
    <property type="match status" value="1"/>
</dbReference>
<organism evidence="3 4">
    <name type="scientific">Pseudonocardia autotrophica</name>
    <name type="common">Amycolata autotrophica</name>
    <name type="synonym">Nocardia autotrophica</name>
    <dbReference type="NCBI Taxonomy" id="2074"/>
    <lineage>
        <taxon>Bacteria</taxon>
        <taxon>Bacillati</taxon>
        <taxon>Actinomycetota</taxon>
        <taxon>Actinomycetes</taxon>
        <taxon>Pseudonocardiales</taxon>
        <taxon>Pseudonocardiaceae</taxon>
        <taxon>Pseudonocardia</taxon>
    </lineage>
</organism>
<evidence type="ECO:0000313" key="4">
    <source>
        <dbReference type="Proteomes" id="UP000194360"/>
    </source>
</evidence>
<dbReference type="Gene3D" id="3.90.1750.20">
    <property type="entry name" value="Putative Large Serine Recombinase, Chain B, Domain 2"/>
    <property type="match status" value="1"/>
</dbReference>
<gene>
    <name evidence="3" type="primary">pinR</name>
    <name evidence="3" type="ORF">BG845_02364</name>
</gene>
<reference evidence="3 4" key="1">
    <citation type="submission" date="2016-09" db="EMBL/GenBank/DDBJ databases">
        <title>Pseudonocardia autotrophica DSM535, a candidate organism with high potential of specific P450 cytochromes.</title>
        <authorList>
            <person name="Grumaz C."/>
            <person name="Vainshtein Y."/>
            <person name="Kirstahler P."/>
            <person name="Sohn K."/>
        </authorList>
    </citation>
    <scope>NUCLEOTIDE SEQUENCE [LARGE SCALE GENOMIC DNA]</scope>
    <source>
        <strain evidence="3 4">DSM 535</strain>
    </source>
</reference>
<dbReference type="Gene3D" id="3.40.50.1390">
    <property type="entry name" value="Resolvase, N-terminal catalytic domain"/>
    <property type="match status" value="1"/>
</dbReference>
<dbReference type="PROSITE" id="PS51736">
    <property type="entry name" value="RECOMBINASES_3"/>
    <property type="match status" value="1"/>
</dbReference>
<comment type="caution">
    <text evidence="3">The sequence shown here is derived from an EMBL/GenBank/DDBJ whole genome shotgun (WGS) entry which is preliminary data.</text>
</comment>
<protein>
    <submittedName>
        <fullName evidence="3">Putative DNA-invertase from lambdoid prophage Rac</fullName>
    </submittedName>
</protein>